<organism evidence="1 2">
    <name type="scientific">Eumeta variegata</name>
    <name type="common">Bagworm moth</name>
    <name type="synonym">Eumeta japonica</name>
    <dbReference type="NCBI Taxonomy" id="151549"/>
    <lineage>
        <taxon>Eukaryota</taxon>
        <taxon>Metazoa</taxon>
        <taxon>Ecdysozoa</taxon>
        <taxon>Arthropoda</taxon>
        <taxon>Hexapoda</taxon>
        <taxon>Insecta</taxon>
        <taxon>Pterygota</taxon>
        <taxon>Neoptera</taxon>
        <taxon>Endopterygota</taxon>
        <taxon>Lepidoptera</taxon>
        <taxon>Glossata</taxon>
        <taxon>Ditrysia</taxon>
        <taxon>Tineoidea</taxon>
        <taxon>Psychidae</taxon>
        <taxon>Oiketicinae</taxon>
        <taxon>Eumeta</taxon>
    </lineage>
</organism>
<dbReference type="STRING" id="151549.A0A4C1UPV8"/>
<dbReference type="EMBL" id="BGZK01000204">
    <property type="protein sequence ID" value="GBP28250.1"/>
    <property type="molecule type" value="Genomic_DNA"/>
</dbReference>
<dbReference type="AlphaFoldDB" id="A0A4C1UPV8"/>
<evidence type="ECO:0000313" key="2">
    <source>
        <dbReference type="Proteomes" id="UP000299102"/>
    </source>
</evidence>
<gene>
    <name evidence="1" type="ORF">EVAR_19099_1</name>
</gene>
<dbReference type="Proteomes" id="UP000299102">
    <property type="component" value="Unassembled WGS sequence"/>
</dbReference>
<comment type="caution">
    <text evidence="1">The sequence shown here is derived from an EMBL/GenBank/DDBJ whole genome shotgun (WGS) entry which is preliminary data.</text>
</comment>
<proteinExistence type="predicted"/>
<reference evidence="1 2" key="1">
    <citation type="journal article" date="2019" name="Commun. Biol.">
        <title>The bagworm genome reveals a unique fibroin gene that provides high tensile strength.</title>
        <authorList>
            <person name="Kono N."/>
            <person name="Nakamura H."/>
            <person name="Ohtoshi R."/>
            <person name="Tomita M."/>
            <person name="Numata K."/>
            <person name="Arakawa K."/>
        </authorList>
    </citation>
    <scope>NUCLEOTIDE SEQUENCE [LARGE SCALE GENOMIC DNA]</scope>
</reference>
<keyword evidence="2" id="KW-1185">Reference proteome</keyword>
<protein>
    <submittedName>
        <fullName evidence="1">Uncharacterized protein</fullName>
    </submittedName>
</protein>
<name>A0A4C1UPV8_EUMVA</name>
<accession>A0A4C1UPV8</accession>
<evidence type="ECO:0000313" key="1">
    <source>
        <dbReference type="EMBL" id="GBP28250.1"/>
    </source>
</evidence>
<sequence length="267" mass="29698">MMQSEINPSISSDLVYNVQSSIIESANAESDANNFSHNLTPTTEKEQDNKIDKEVLELSTNQEPISMINTNVKPKENLMFQTQVINELPLDPDVALAQQLGITSSEQLPLKQDLANEPEENNFTEMNIVSTTPVKDLVVDNLPKVHPKLQVIKNLVDVGDNEQVSKEDTRNALSELNMMDTDFDENLDFGSSKDNVKSMTYREPNLRVAALHHSWTSATSGLRGLFLITCRQNFLRGLFLITCRQNFFVCEAPSGARPSAVADVADA</sequence>